<feature type="transmembrane region" description="Helical" evidence="7">
    <location>
        <begin position="136"/>
        <end position="158"/>
    </location>
</feature>
<gene>
    <name evidence="10" type="ORF">FLT43_28340</name>
    <name evidence="9" type="ORF">M5W83_12245</name>
</gene>
<keyword evidence="6 7" id="KW-0472">Membrane</keyword>
<reference evidence="9 12" key="2">
    <citation type="submission" date="2022-05" db="EMBL/GenBank/DDBJ databases">
        <title>Genome Sequencing of Bee-Associated Microbes.</title>
        <authorList>
            <person name="Dunlap C."/>
        </authorList>
    </citation>
    <scope>NUCLEOTIDE SEQUENCE [LARGE SCALE GENOMIC DNA]</scope>
    <source>
        <strain evidence="9 12">NRRL B-14613</strain>
    </source>
</reference>
<dbReference type="EMBL" id="CP041405">
    <property type="protein sequence ID" value="QDM46937.1"/>
    <property type="molecule type" value="Genomic_DNA"/>
</dbReference>
<dbReference type="Gene3D" id="1.20.1250.20">
    <property type="entry name" value="MFS general substrate transporter like domains"/>
    <property type="match status" value="1"/>
</dbReference>
<dbReference type="SUPFAM" id="SSF103473">
    <property type="entry name" value="MFS general substrate transporter"/>
    <property type="match status" value="1"/>
</dbReference>
<dbReference type="InterPro" id="IPR020846">
    <property type="entry name" value="MFS_dom"/>
</dbReference>
<feature type="transmembrane region" description="Helical" evidence="7">
    <location>
        <begin position="254"/>
        <end position="274"/>
    </location>
</feature>
<dbReference type="GeneID" id="76999874"/>
<evidence type="ECO:0000313" key="9">
    <source>
        <dbReference type="EMBL" id="MCY9607914.1"/>
    </source>
</evidence>
<evidence type="ECO:0000313" key="10">
    <source>
        <dbReference type="EMBL" id="QDM46937.1"/>
    </source>
</evidence>
<evidence type="ECO:0000256" key="2">
    <source>
        <dbReference type="ARBA" id="ARBA00007520"/>
    </source>
</evidence>
<comment type="subcellular location">
    <subcellularLocation>
        <location evidence="1">Cell membrane</location>
        <topology evidence="1">Multi-pass membrane protein</topology>
    </subcellularLocation>
</comment>
<keyword evidence="3" id="KW-0813">Transport</keyword>
<dbReference type="CDD" id="cd17325">
    <property type="entry name" value="MFS_MdtG_SLC18_like"/>
    <property type="match status" value="1"/>
</dbReference>
<feature type="transmembrane region" description="Helical" evidence="7">
    <location>
        <begin position="372"/>
        <end position="391"/>
    </location>
</feature>
<proteinExistence type="inferred from homology"/>
<evidence type="ECO:0000256" key="6">
    <source>
        <dbReference type="ARBA" id="ARBA00023136"/>
    </source>
</evidence>
<sequence length="406" mass="43662">MSQARRKFNGPLFILMMNMFVTMVGMGLIIPILPSFLQEFGGGGQAMGYLVAAFGLTQFLFSPIAGEWSDKYGRKILIVSGVGIFALSQIVFAFADQMWMLYLSRLLGGLGAALLTSPMMAYIADITTEDERAKGMGLFGASMTLGVVIGPGIGGLLAEYGIRVPFYFAAGLAVAGTLLSLLFLPETLPPEKRSAIQASKNGPRPTMVQQFLASFKAPYFVLLALVFTMSFGLQNFESIFGLYFDGKLGFTPKQISLIITFGALIGVIVQAVLIDRLLRRFGEKKVLHASFILAGASMVLTLFVRQFGAIFAVTLLFFAATAIIRPALNTLLSKMAGNEQGFVAGMNTAYMSLGNIIGPSIAGILYDVNTNIPYLFGAAILLLSTLILASWKRTGKEEVQSSTASM</sequence>
<protein>
    <submittedName>
        <fullName evidence="10">MFS transporter</fullName>
    </submittedName>
</protein>
<dbReference type="AlphaFoldDB" id="A0AAP9DZ72"/>
<evidence type="ECO:0000256" key="1">
    <source>
        <dbReference type="ARBA" id="ARBA00004651"/>
    </source>
</evidence>
<dbReference type="GO" id="GO:0022857">
    <property type="term" value="F:transmembrane transporter activity"/>
    <property type="evidence" value="ECO:0007669"/>
    <property type="project" value="InterPro"/>
</dbReference>
<reference evidence="10 11" key="1">
    <citation type="submission" date="2019-07" db="EMBL/GenBank/DDBJ databases">
        <title>Paenibacillus thiaminolyticus NRRL B-4156.</title>
        <authorList>
            <person name="Hehnly C."/>
            <person name="Zhang L."/>
        </authorList>
    </citation>
    <scope>NUCLEOTIDE SEQUENCE [LARGE SCALE GENOMIC DNA]</scope>
    <source>
        <strain evidence="10 11">NRRL B-4156</strain>
    </source>
</reference>
<dbReference type="PANTHER" id="PTHR23504:SF115">
    <property type="entry name" value="MULTIDRUG RESISTANCE PROTEIN 2"/>
    <property type="match status" value="1"/>
</dbReference>
<dbReference type="GO" id="GO:0005886">
    <property type="term" value="C:plasma membrane"/>
    <property type="evidence" value="ECO:0007669"/>
    <property type="project" value="UniProtKB-SubCell"/>
</dbReference>
<dbReference type="RefSeq" id="WP_087441270.1">
    <property type="nucleotide sequence ID" value="NZ_CABMNB010000019.1"/>
</dbReference>
<evidence type="ECO:0000256" key="3">
    <source>
        <dbReference type="ARBA" id="ARBA00022448"/>
    </source>
</evidence>
<feature type="transmembrane region" description="Helical" evidence="7">
    <location>
        <begin position="76"/>
        <end position="95"/>
    </location>
</feature>
<dbReference type="InterPro" id="IPR036259">
    <property type="entry name" value="MFS_trans_sf"/>
</dbReference>
<evidence type="ECO:0000313" key="11">
    <source>
        <dbReference type="Proteomes" id="UP000315377"/>
    </source>
</evidence>
<name>A0AAP9DZ72_PANTH</name>
<feature type="transmembrane region" description="Helical" evidence="7">
    <location>
        <begin position="349"/>
        <end position="366"/>
    </location>
</feature>
<dbReference type="Proteomes" id="UP000315377">
    <property type="component" value="Chromosome"/>
</dbReference>
<dbReference type="Pfam" id="PF07690">
    <property type="entry name" value="MFS_1"/>
    <property type="match status" value="1"/>
</dbReference>
<accession>A0AAP9DZ72</accession>
<dbReference type="PRINTS" id="PR01035">
    <property type="entry name" value="TCRTETA"/>
</dbReference>
<evidence type="ECO:0000256" key="5">
    <source>
        <dbReference type="ARBA" id="ARBA00022989"/>
    </source>
</evidence>
<evidence type="ECO:0000256" key="4">
    <source>
        <dbReference type="ARBA" id="ARBA00022692"/>
    </source>
</evidence>
<dbReference type="InterPro" id="IPR011701">
    <property type="entry name" value="MFS"/>
</dbReference>
<feature type="transmembrane region" description="Helical" evidence="7">
    <location>
        <begin position="286"/>
        <end position="304"/>
    </location>
</feature>
<feature type="transmembrane region" description="Helical" evidence="7">
    <location>
        <begin position="12"/>
        <end position="34"/>
    </location>
</feature>
<comment type="similarity">
    <text evidence="2">Belongs to the major facilitator superfamily. TCR/Tet family.</text>
</comment>
<keyword evidence="4 7" id="KW-0812">Transmembrane</keyword>
<keyword evidence="12" id="KW-1185">Reference proteome</keyword>
<evidence type="ECO:0000313" key="12">
    <source>
        <dbReference type="Proteomes" id="UP001209276"/>
    </source>
</evidence>
<dbReference type="InterPro" id="IPR001958">
    <property type="entry name" value="Tet-R_TetA/multi-R_MdtG-like"/>
</dbReference>
<dbReference type="EMBL" id="JAMDMM010000023">
    <property type="protein sequence ID" value="MCY9607914.1"/>
    <property type="molecule type" value="Genomic_DNA"/>
</dbReference>
<dbReference type="PROSITE" id="PS00216">
    <property type="entry name" value="SUGAR_TRANSPORT_1"/>
    <property type="match status" value="1"/>
</dbReference>
<feature type="transmembrane region" description="Helical" evidence="7">
    <location>
        <begin position="46"/>
        <end position="64"/>
    </location>
</feature>
<dbReference type="InterPro" id="IPR005829">
    <property type="entry name" value="Sugar_transporter_CS"/>
</dbReference>
<feature type="transmembrane region" description="Helical" evidence="7">
    <location>
        <begin position="101"/>
        <end position="124"/>
    </location>
</feature>
<dbReference type="PROSITE" id="PS50850">
    <property type="entry name" value="MFS"/>
    <property type="match status" value="1"/>
</dbReference>
<feature type="transmembrane region" description="Helical" evidence="7">
    <location>
        <begin position="164"/>
        <end position="184"/>
    </location>
</feature>
<organism evidence="10 11">
    <name type="scientific">Paenibacillus thiaminolyticus</name>
    <name type="common">Bacillus thiaminolyticus</name>
    <dbReference type="NCBI Taxonomy" id="49283"/>
    <lineage>
        <taxon>Bacteria</taxon>
        <taxon>Bacillati</taxon>
        <taxon>Bacillota</taxon>
        <taxon>Bacilli</taxon>
        <taxon>Bacillales</taxon>
        <taxon>Paenibacillaceae</taxon>
        <taxon>Paenibacillus</taxon>
    </lineage>
</organism>
<dbReference type="PANTHER" id="PTHR23504">
    <property type="entry name" value="MAJOR FACILITATOR SUPERFAMILY DOMAIN-CONTAINING PROTEIN 10"/>
    <property type="match status" value="1"/>
</dbReference>
<feature type="domain" description="Major facilitator superfamily (MFS) profile" evidence="8">
    <location>
        <begin position="11"/>
        <end position="396"/>
    </location>
</feature>
<dbReference type="Proteomes" id="UP001209276">
    <property type="component" value="Unassembled WGS sequence"/>
</dbReference>
<feature type="transmembrane region" description="Helical" evidence="7">
    <location>
        <begin position="217"/>
        <end position="234"/>
    </location>
</feature>
<evidence type="ECO:0000256" key="7">
    <source>
        <dbReference type="SAM" id="Phobius"/>
    </source>
</evidence>
<feature type="transmembrane region" description="Helical" evidence="7">
    <location>
        <begin position="310"/>
        <end position="328"/>
    </location>
</feature>
<evidence type="ECO:0000259" key="8">
    <source>
        <dbReference type="PROSITE" id="PS50850"/>
    </source>
</evidence>
<keyword evidence="5 7" id="KW-1133">Transmembrane helix</keyword>